<name>A0A0A2TF66_9BACI</name>
<sequence length="92" mass="10203">MGREIARFPAASHDVRSVAFATGCSELTRPSLITYRVSSGQNTALWGLDTSVFPRSLAIARPIFAFMWINGNIARLEWDVLDNGFREARNGT</sequence>
<protein>
    <submittedName>
        <fullName evidence="1">Uncharacterized protein</fullName>
    </submittedName>
</protein>
<evidence type="ECO:0000313" key="2">
    <source>
        <dbReference type="Proteomes" id="UP000030147"/>
    </source>
</evidence>
<reference evidence="1 2" key="1">
    <citation type="journal article" date="2015" name="Stand. Genomic Sci.">
        <title>High quality draft genome sequence of the moderately halophilic bacterium Pontibacillus yanchengensis Y32(T) and comparison among Pontibacillus genomes.</title>
        <authorList>
            <person name="Huang J."/>
            <person name="Qiao Z.X."/>
            <person name="Tang J.W."/>
            <person name="Wang G."/>
        </authorList>
    </citation>
    <scope>NUCLEOTIDE SEQUENCE [LARGE SCALE GENOMIC DNA]</scope>
    <source>
        <strain evidence="1 2">Y32</strain>
    </source>
</reference>
<proteinExistence type="predicted"/>
<comment type="caution">
    <text evidence="1">The sequence shown here is derived from an EMBL/GenBank/DDBJ whole genome shotgun (WGS) entry which is preliminary data.</text>
</comment>
<dbReference type="STRING" id="1385514.N782_10725"/>
<gene>
    <name evidence="1" type="ORF">N782_10725</name>
</gene>
<dbReference type="AlphaFoldDB" id="A0A0A2TF66"/>
<evidence type="ECO:0000313" key="1">
    <source>
        <dbReference type="EMBL" id="KGP72751.1"/>
    </source>
</evidence>
<organism evidence="1 2">
    <name type="scientific">Pontibacillus yanchengensis Y32</name>
    <dbReference type="NCBI Taxonomy" id="1385514"/>
    <lineage>
        <taxon>Bacteria</taxon>
        <taxon>Bacillati</taxon>
        <taxon>Bacillota</taxon>
        <taxon>Bacilli</taxon>
        <taxon>Bacillales</taxon>
        <taxon>Bacillaceae</taxon>
        <taxon>Pontibacillus</taxon>
    </lineage>
</organism>
<accession>A0A0A2TF66</accession>
<keyword evidence="2" id="KW-1185">Reference proteome</keyword>
<dbReference type="Proteomes" id="UP000030147">
    <property type="component" value="Unassembled WGS sequence"/>
</dbReference>
<dbReference type="EMBL" id="AVBF01000024">
    <property type="protein sequence ID" value="KGP72751.1"/>
    <property type="molecule type" value="Genomic_DNA"/>
</dbReference>